<dbReference type="AlphaFoldDB" id="A0AA36B2X7"/>
<name>A0AA36B2X7_OCTVU</name>
<sequence length="141" mass="13912">MFNTCGIGWETTAATVSATIAKVSMKNTIIFGVVNAGLGISTGSGAVYAGVRDIIGGGAAVGAVDATAANIVSVVGAVIGNKRMSDSVAVGIVTNGDGTAAISVRVAPVAVIVGDSSLNAALVRCERRLNSAENATRIPHN</sequence>
<proteinExistence type="predicted"/>
<dbReference type="Proteomes" id="UP001162480">
    <property type="component" value="Chromosome 7"/>
</dbReference>
<accession>A0AA36B2X7</accession>
<reference evidence="1" key="1">
    <citation type="submission" date="2023-08" db="EMBL/GenBank/DDBJ databases">
        <authorList>
            <person name="Alioto T."/>
            <person name="Alioto T."/>
            <person name="Gomez Garrido J."/>
        </authorList>
    </citation>
    <scope>NUCLEOTIDE SEQUENCE</scope>
</reference>
<keyword evidence="2" id="KW-1185">Reference proteome</keyword>
<dbReference type="EMBL" id="OX597820">
    <property type="protein sequence ID" value="CAI9725922.1"/>
    <property type="molecule type" value="Genomic_DNA"/>
</dbReference>
<organism evidence="1 2">
    <name type="scientific">Octopus vulgaris</name>
    <name type="common">Common octopus</name>
    <dbReference type="NCBI Taxonomy" id="6645"/>
    <lineage>
        <taxon>Eukaryota</taxon>
        <taxon>Metazoa</taxon>
        <taxon>Spiralia</taxon>
        <taxon>Lophotrochozoa</taxon>
        <taxon>Mollusca</taxon>
        <taxon>Cephalopoda</taxon>
        <taxon>Coleoidea</taxon>
        <taxon>Octopodiformes</taxon>
        <taxon>Octopoda</taxon>
        <taxon>Incirrata</taxon>
        <taxon>Octopodidae</taxon>
        <taxon>Octopus</taxon>
    </lineage>
</organism>
<protein>
    <submittedName>
        <fullName evidence="1">Uncharacterized protein</fullName>
    </submittedName>
</protein>
<evidence type="ECO:0000313" key="2">
    <source>
        <dbReference type="Proteomes" id="UP001162480"/>
    </source>
</evidence>
<evidence type="ECO:0000313" key="1">
    <source>
        <dbReference type="EMBL" id="CAI9725922.1"/>
    </source>
</evidence>
<gene>
    <name evidence="1" type="ORF">OCTVUL_1B025321</name>
</gene>